<evidence type="ECO:0000256" key="2">
    <source>
        <dbReference type="ARBA" id="ARBA00022475"/>
    </source>
</evidence>
<feature type="transmembrane region" description="Helical" evidence="6">
    <location>
        <begin position="464"/>
        <end position="482"/>
    </location>
</feature>
<keyword evidence="3 6" id="KW-0812">Transmembrane</keyword>
<feature type="transmembrane region" description="Helical" evidence="6">
    <location>
        <begin position="422"/>
        <end position="443"/>
    </location>
</feature>
<dbReference type="EC" id="2.4.2.45" evidence="7"/>
<evidence type="ECO:0000313" key="8">
    <source>
        <dbReference type="Proteomes" id="UP000051587"/>
    </source>
</evidence>
<dbReference type="Pfam" id="PF12710">
    <property type="entry name" value="HAD"/>
    <property type="match status" value="1"/>
</dbReference>
<dbReference type="PANTHER" id="PTHR11048:SF5">
    <property type="entry name" value="DECAPRENYL-PHOSPHATE PHOSPHORIBOSYLTRANSFERASE"/>
    <property type="match status" value="1"/>
</dbReference>
<proteinExistence type="predicted"/>
<dbReference type="PANTHER" id="PTHR11048">
    <property type="entry name" value="PRENYLTRANSFERASES"/>
    <property type="match status" value="1"/>
</dbReference>
<feature type="transmembrane region" description="Helical" evidence="6">
    <location>
        <begin position="322"/>
        <end position="345"/>
    </location>
</feature>
<reference evidence="7 8" key="1">
    <citation type="submission" date="2015-09" db="EMBL/GenBank/DDBJ databases">
        <authorList>
            <consortium name="Swine Surveillance"/>
        </authorList>
    </citation>
    <scope>NUCLEOTIDE SEQUENCE [LARGE SCALE GENOMIC DNA]</scope>
    <source>
        <strain evidence="7 8">CECT 4357</strain>
    </source>
</reference>
<feature type="transmembrane region" description="Helical" evidence="6">
    <location>
        <begin position="291"/>
        <end position="310"/>
    </location>
</feature>
<dbReference type="EMBL" id="CYSA01000016">
    <property type="protein sequence ID" value="CUH65519.1"/>
    <property type="molecule type" value="Genomic_DNA"/>
</dbReference>
<feature type="transmembrane region" description="Helical" evidence="6">
    <location>
        <begin position="391"/>
        <end position="410"/>
    </location>
</feature>
<dbReference type="AlphaFoldDB" id="A0A0P1FBL1"/>
<dbReference type="Pfam" id="PF01040">
    <property type="entry name" value="UbiA"/>
    <property type="match status" value="1"/>
</dbReference>
<evidence type="ECO:0000256" key="6">
    <source>
        <dbReference type="SAM" id="Phobius"/>
    </source>
</evidence>
<keyword evidence="7" id="KW-0808">Transferase</keyword>
<dbReference type="CDD" id="cd13963">
    <property type="entry name" value="PT_UbiA_2"/>
    <property type="match status" value="1"/>
</dbReference>
<dbReference type="RefSeq" id="WP_058262638.1">
    <property type="nucleotide sequence ID" value="NZ_CP051181.1"/>
</dbReference>
<dbReference type="InterPro" id="IPR036412">
    <property type="entry name" value="HAD-like_sf"/>
</dbReference>
<dbReference type="OrthoDB" id="9803632at2"/>
<feature type="transmembrane region" description="Helical" evidence="6">
    <location>
        <begin position="351"/>
        <end position="370"/>
    </location>
</feature>
<dbReference type="Gene3D" id="3.40.50.1000">
    <property type="entry name" value="HAD superfamily/HAD-like"/>
    <property type="match status" value="1"/>
</dbReference>
<keyword evidence="2" id="KW-1003">Cell membrane</keyword>
<keyword evidence="8" id="KW-1185">Reference proteome</keyword>
<keyword evidence="4 6" id="KW-1133">Transmembrane helix</keyword>
<dbReference type="SUPFAM" id="SSF56784">
    <property type="entry name" value="HAD-like"/>
    <property type="match status" value="1"/>
</dbReference>
<dbReference type="NCBIfam" id="NF006088">
    <property type="entry name" value="PRK08238.1"/>
    <property type="match status" value="1"/>
</dbReference>
<dbReference type="GO" id="GO:0016757">
    <property type="term" value="F:glycosyltransferase activity"/>
    <property type="evidence" value="ECO:0007669"/>
    <property type="project" value="UniProtKB-KW"/>
</dbReference>
<evidence type="ECO:0000256" key="4">
    <source>
        <dbReference type="ARBA" id="ARBA00022989"/>
    </source>
</evidence>
<accession>A0A0P1FBL1</accession>
<sequence length="489" mass="53133">MTDIVESHSERQNVPLFVDMDGTLLRTDVAQELLVRAFKSPVAIAAVLSGVLKSGVAGVKRALADHVEFRADLLPYDPAVLAYVKAARRAGRRVILATAADRKVAQEVADFTGLFDDIIASEPGHNMKGAAKLAAIRAIAGQGGFEYLGDSAADLPIWRDAAWRGFARVPAKARALATGEAVTLVPADDKAPKAALWRAMRPQQWAKNLLLFLPLLFAHLYNDPASLLRAALGFAAFSLCASAVYLINDMLDIDADRAHPTKCKRPFAAGALRPTTGVAAALGLLLAGVSIGFALVSVAFGMVLLLYVALTKAYSFWLKAYSTIDVVVLSVLYTIRIVAGAAAILVVPSPWILTFSLFFFLSLAYMKRYIELARDTSSGRLPARNYYAGDLHVVQTFGIANAALSLLTMAEYISSNAVQEQYQAPGLLWLVLPVMMFWTYRAWMWANRDQIGDDPVAFALKDRISRVSGLIVLAVVLSARYINLDWMLP</sequence>
<dbReference type="GO" id="GO:0009247">
    <property type="term" value="P:glycolipid biosynthetic process"/>
    <property type="evidence" value="ECO:0007669"/>
    <property type="project" value="TreeGrafter"/>
</dbReference>
<dbReference type="InterPro" id="IPR044878">
    <property type="entry name" value="UbiA_sf"/>
</dbReference>
<evidence type="ECO:0000256" key="5">
    <source>
        <dbReference type="ARBA" id="ARBA00023136"/>
    </source>
</evidence>
<gene>
    <name evidence="7" type="ORF">TG4357_01910</name>
</gene>
<dbReference type="InterPro" id="IPR039653">
    <property type="entry name" value="Prenyltransferase"/>
</dbReference>
<dbReference type="GO" id="GO:0016765">
    <property type="term" value="F:transferase activity, transferring alkyl or aryl (other than methyl) groups"/>
    <property type="evidence" value="ECO:0007669"/>
    <property type="project" value="InterPro"/>
</dbReference>
<keyword evidence="7" id="KW-0328">Glycosyltransferase</keyword>
<dbReference type="InterPro" id="IPR023214">
    <property type="entry name" value="HAD_sf"/>
</dbReference>
<dbReference type="GO" id="GO:0005886">
    <property type="term" value="C:plasma membrane"/>
    <property type="evidence" value="ECO:0007669"/>
    <property type="project" value="TreeGrafter"/>
</dbReference>
<keyword evidence="5 6" id="KW-0472">Membrane</keyword>
<evidence type="ECO:0000256" key="1">
    <source>
        <dbReference type="ARBA" id="ARBA00004141"/>
    </source>
</evidence>
<comment type="subcellular location">
    <subcellularLocation>
        <location evidence="1">Membrane</location>
        <topology evidence="1">Multi-pass membrane protein</topology>
    </subcellularLocation>
</comment>
<name>A0A0P1FBL1_THAGE</name>
<evidence type="ECO:0000313" key="7">
    <source>
        <dbReference type="EMBL" id="CUH65519.1"/>
    </source>
</evidence>
<dbReference type="InterPro" id="IPR000537">
    <property type="entry name" value="UbiA_prenyltransferase"/>
</dbReference>
<organism evidence="7 8">
    <name type="scientific">Thalassovita gelatinovora</name>
    <name type="common">Thalassobius gelatinovorus</name>
    <dbReference type="NCBI Taxonomy" id="53501"/>
    <lineage>
        <taxon>Bacteria</taxon>
        <taxon>Pseudomonadati</taxon>
        <taxon>Pseudomonadota</taxon>
        <taxon>Alphaproteobacteria</taxon>
        <taxon>Rhodobacterales</taxon>
        <taxon>Roseobacteraceae</taxon>
        <taxon>Thalassovita</taxon>
    </lineage>
</organism>
<evidence type="ECO:0000256" key="3">
    <source>
        <dbReference type="ARBA" id="ARBA00022692"/>
    </source>
</evidence>
<feature type="transmembrane region" description="Helical" evidence="6">
    <location>
        <begin position="227"/>
        <end position="247"/>
    </location>
</feature>
<dbReference type="Gene3D" id="1.10.357.140">
    <property type="entry name" value="UbiA prenyltransferase"/>
    <property type="match status" value="1"/>
</dbReference>
<dbReference type="STRING" id="53501.SAMN04488043_11540"/>
<protein>
    <submittedName>
        <fullName evidence="7">Decaprenyl-phosphate phosphoribosyltransferase</fullName>
        <ecNumber evidence="7">2.4.2.45</ecNumber>
    </submittedName>
</protein>
<dbReference type="Proteomes" id="UP000051587">
    <property type="component" value="Unassembled WGS sequence"/>
</dbReference>